<keyword evidence="1" id="KW-0479">Metal-binding</keyword>
<name>A0A939LQE3_9CELL</name>
<dbReference type="GO" id="GO:0046872">
    <property type="term" value="F:metal ion binding"/>
    <property type="evidence" value="ECO:0007669"/>
    <property type="project" value="UniProtKB-KW"/>
</dbReference>
<evidence type="ECO:0000313" key="3">
    <source>
        <dbReference type="EMBL" id="MBO1751085.1"/>
    </source>
</evidence>
<dbReference type="AlphaFoldDB" id="A0A939LQE3"/>
<dbReference type="EMBL" id="JAGEMK010000002">
    <property type="protein sequence ID" value="MBO1751085.1"/>
    <property type="molecule type" value="Genomic_DNA"/>
</dbReference>
<reference evidence="3" key="1">
    <citation type="submission" date="2021-03" db="EMBL/GenBank/DDBJ databases">
        <title>Actinotalea soli sp. nov., isolated from soil.</title>
        <authorList>
            <person name="Ping W."/>
            <person name="Zhang J."/>
        </authorList>
    </citation>
    <scope>NUCLEOTIDE SEQUENCE</scope>
    <source>
        <strain evidence="3">BY-33</strain>
    </source>
</reference>
<dbReference type="Pfam" id="PF00403">
    <property type="entry name" value="HMA"/>
    <property type="match status" value="1"/>
</dbReference>
<keyword evidence="4" id="KW-1185">Reference proteome</keyword>
<dbReference type="SUPFAM" id="SSF55008">
    <property type="entry name" value="HMA, heavy metal-associated domain"/>
    <property type="match status" value="1"/>
</dbReference>
<comment type="caution">
    <text evidence="3">The sequence shown here is derived from an EMBL/GenBank/DDBJ whole genome shotgun (WGS) entry which is preliminary data.</text>
</comment>
<evidence type="ECO:0000259" key="2">
    <source>
        <dbReference type="PROSITE" id="PS50846"/>
    </source>
</evidence>
<evidence type="ECO:0000313" key="4">
    <source>
        <dbReference type="Proteomes" id="UP000664209"/>
    </source>
</evidence>
<dbReference type="PROSITE" id="PS50846">
    <property type="entry name" value="HMA_2"/>
    <property type="match status" value="1"/>
</dbReference>
<dbReference type="InterPro" id="IPR036163">
    <property type="entry name" value="HMA_dom_sf"/>
</dbReference>
<organism evidence="3 4">
    <name type="scientific">Actinotalea soli</name>
    <dbReference type="NCBI Taxonomy" id="2819234"/>
    <lineage>
        <taxon>Bacteria</taxon>
        <taxon>Bacillati</taxon>
        <taxon>Actinomycetota</taxon>
        <taxon>Actinomycetes</taxon>
        <taxon>Micrococcales</taxon>
        <taxon>Cellulomonadaceae</taxon>
        <taxon>Actinotalea</taxon>
    </lineage>
</organism>
<dbReference type="Proteomes" id="UP000664209">
    <property type="component" value="Unassembled WGS sequence"/>
</dbReference>
<sequence>MSTSTQTTTVGVQGMTCGHCVSSVDEELRALAGVTAVDVDLVTGGTSTVTITSTEPLSDEAVAGAIDEAGYTIAPPRSLI</sequence>
<dbReference type="RefSeq" id="WP_208054775.1">
    <property type="nucleotide sequence ID" value="NZ_JAGEMK010000002.1"/>
</dbReference>
<dbReference type="CDD" id="cd00371">
    <property type="entry name" value="HMA"/>
    <property type="match status" value="1"/>
</dbReference>
<proteinExistence type="predicted"/>
<accession>A0A939LQE3</accession>
<dbReference type="InterPro" id="IPR017969">
    <property type="entry name" value="Heavy-metal-associated_CS"/>
</dbReference>
<feature type="domain" description="HMA" evidence="2">
    <location>
        <begin position="6"/>
        <end position="74"/>
    </location>
</feature>
<dbReference type="Gene3D" id="3.30.70.100">
    <property type="match status" value="1"/>
</dbReference>
<evidence type="ECO:0000256" key="1">
    <source>
        <dbReference type="ARBA" id="ARBA00022723"/>
    </source>
</evidence>
<dbReference type="PROSITE" id="PS01047">
    <property type="entry name" value="HMA_1"/>
    <property type="match status" value="1"/>
</dbReference>
<dbReference type="InterPro" id="IPR006121">
    <property type="entry name" value="HMA_dom"/>
</dbReference>
<protein>
    <submittedName>
        <fullName evidence="3">Heavy-metal-associated domain-containing protein</fullName>
    </submittedName>
</protein>
<gene>
    <name evidence="3" type="ORF">J4G33_04635</name>
</gene>